<evidence type="ECO:0000256" key="5">
    <source>
        <dbReference type="SAM" id="MobiDB-lite"/>
    </source>
</evidence>
<dbReference type="GO" id="GO:0006506">
    <property type="term" value="P:GPI anchor biosynthetic process"/>
    <property type="evidence" value="ECO:0007669"/>
    <property type="project" value="TreeGrafter"/>
</dbReference>
<evidence type="ECO:0000256" key="2">
    <source>
        <dbReference type="ARBA" id="ARBA00022692"/>
    </source>
</evidence>
<dbReference type="PANTHER" id="PTHR46346">
    <property type="entry name" value="PHOSPHATIDYLINOSITOL N-ACETYLGLUCOSAMINYLTRANSFERASE SUBUNIT P"/>
    <property type="match status" value="1"/>
</dbReference>
<dbReference type="RefSeq" id="XP_067922069.1">
    <property type="nucleotide sequence ID" value="XM_068065958.1"/>
</dbReference>
<keyword evidence="4 6" id="KW-0472">Membrane</keyword>
<evidence type="ECO:0000313" key="9">
    <source>
        <dbReference type="Proteomes" id="UP000221165"/>
    </source>
</evidence>
<keyword evidence="2 6" id="KW-0812">Transmembrane</keyword>
<gene>
    <name evidence="8" type="ORF">CSUI_005788</name>
</gene>
<keyword evidence="3 6" id="KW-1133">Transmembrane helix</keyword>
<dbReference type="PANTHER" id="PTHR46346:SF1">
    <property type="entry name" value="PHOSPHATIDYLINOSITOL N-ACETYLGLUCOSAMINYLTRANSFERASE SUBUNIT P"/>
    <property type="match status" value="1"/>
</dbReference>
<protein>
    <submittedName>
        <fullName evidence="8">Pig-p protein</fullName>
    </submittedName>
</protein>
<evidence type="ECO:0000256" key="4">
    <source>
        <dbReference type="ARBA" id="ARBA00023136"/>
    </source>
</evidence>
<dbReference type="OrthoDB" id="690928at2759"/>
<dbReference type="GO" id="GO:0016020">
    <property type="term" value="C:membrane"/>
    <property type="evidence" value="ECO:0007669"/>
    <property type="project" value="UniProtKB-SubCell"/>
</dbReference>
<name>A0A2C6K424_9APIC</name>
<accession>A0A2C6K424</accession>
<evidence type="ECO:0000313" key="8">
    <source>
        <dbReference type="EMBL" id="PHJ20381.1"/>
    </source>
</evidence>
<dbReference type="VEuPathDB" id="ToxoDB:CSUI_005788"/>
<feature type="region of interest" description="Disordered" evidence="5">
    <location>
        <begin position="96"/>
        <end position="138"/>
    </location>
</feature>
<feature type="domain" description="PIG-P" evidence="7">
    <location>
        <begin position="164"/>
        <end position="323"/>
    </location>
</feature>
<evidence type="ECO:0000256" key="3">
    <source>
        <dbReference type="ARBA" id="ARBA00022989"/>
    </source>
</evidence>
<comment type="subcellular location">
    <subcellularLocation>
        <location evidence="1">Membrane</location>
        <topology evidence="1">Multi-pass membrane protein</topology>
    </subcellularLocation>
</comment>
<comment type="caution">
    <text evidence="8">The sequence shown here is derived from an EMBL/GenBank/DDBJ whole genome shotgun (WGS) entry which is preliminary data.</text>
</comment>
<dbReference type="InterPro" id="IPR052263">
    <property type="entry name" value="GPI_Anchor_Biosynth"/>
</dbReference>
<evidence type="ECO:0000256" key="1">
    <source>
        <dbReference type="ARBA" id="ARBA00004141"/>
    </source>
</evidence>
<reference evidence="8 9" key="1">
    <citation type="journal article" date="2017" name="Int. J. Parasitol.">
        <title>The genome of the protozoan parasite Cystoisospora suis and a reverse vaccinology approach to identify vaccine candidates.</title>
        <authorList>
            <person name="Palmieri N."/>
            <person name="Shrestha A."/>
            <person name="Ruttkowski B."/>
            <person name="Beck T."/>
            <person name="Vogl C."/>
            <person name="Tomley F."/>
            <person name="Blake D.P."/>
            <person name="Joachim A."/>
        </authorList>
    </citation>
    <scope>NUCLEOTIDE SEQUENCE [LARGE SCALE GENOMIC DNA]</scope>
    <source>
        <strain evidence="8 9">Wien I</strain>
    </source>
</reference>
<proteinExistence type="predicted"/>
<feature type="transmembrane region" description="Helical" evidence="6">
    <location>
        <begin position="208"/>
        <end position="232"/>
    </location>
</feature>
<evidence type="ECO:0000256" key="6">
    <source>
        <dbReference type="SAM" id="Phobius"/>
    </source>
</evidence>
<dbReference type="AlphaFoldDB" id="A0A2C6K424"/>
<feature type="transmembrane region" description="Helical" evidence="6">
    <location>
        <begin position="166"/>
        <end position="188"/>
    </location>
</feature>
<organism evidence="8 9">
    <name type="scientific">Cystoisospora suis</name>
    <dbReference type="NCBI Taxonomy" id="483139"/>
    <lineage>
        <taxon>Eukaryota</taxon>
        <taxon>Sar</taxon>
        <taxon>Alveolata</taxon>
        <taxon>Apicomplexa</taxon>
        <taxon>Conoidasida</taxon>
        <taxon>Coccidia</taxon>
        <taxon>Eucoccidiorida</taxon>
        <taxon>Eimeriorina</taxon>
        <taxon>Sarcocystidae</taxon>
        <taxon>Cystoisospora</taxon>
    </lineage>
</organism>
<dbReference type="InterPro" id="IPR013717">
    <property type="entry name" value="PIG-P"/>
</dbReference>
<dbReference type="GO" id="GO:0005783">
    <property type="term" value="C:endoplasmic reticulum"/>
    <property type="evidence" value="ECO:0007669"/>
    <property type="project" value="TreeGrafter"/>
</dbReference>
<dbReference type="EMBL" id="MIGC01002805">
    <property type="protein sequence ID" value="PHJ20381.1"/>
    <property type="molecule type" value="Genomic_DNA"/>
</dbReference>
<dbReference type="Proteomes" id="UP000221165">
    <property type="component" value="Unassembled WGS sequence"/>
</dbReference>
<keyword evidence="9" id="KW-1185">Reference proteome</keyword>
<dbReference type="GeneID" id="94429169"/>
<sequence length="334" mass="37259">MSEESDPGKPSSSTRCLFSKRERWPPCEDSRKDLVSPSGRHHYHCHGEGNKGFLSSSFLKSRPLPPHSPSREDEDSFFASPLCSFCSRLHPYKRRGHVPPPPAVTPTSSRSLLSPCSFQSSPLKRRRRPSCDQGEDSSFSCACGSLLPMEENRGQKRESCDMSTEVHGFVSWIASIAVLSFCFLWALLPHKYFHRLSITYLLDPYWAIAFPVIVLICLVAAFFLYTAINLMLTVPLDSYRLLPDKTDISKVPERLKAQLHQAALISSVSAARFASQQSLDAQGEKSVFMVDSSSASLPCPPRQKIPVSDIHVLPLGAVNRIMFPLFPSPNSFSR</sequence>
<feature type="compositionally biased region" description="Polar residues" evidence="5">
    <location>
        <begin position="110"/>
        <end position="122"/>
    </location>
</feature>
<evidence type="ECO:0000259" key="7">
    <source>
        <dbReference type="Pfam" id="PF08510"/>
    </source>
</evidence>
<dbReference type="Pfam" id="PF08510">
    <property type="entry name" value="PIG-P"/>
    <property type="match status" value="1"/>
</dbReference>